<dbReference type="AlphaFoldDB" id="A0A8D9BFS5"/>
<evidence type="ECO:0000256" key="1">
    <source>
        <dbReference type="SAM" id="SignalP"/>
    </source>
</evidence>
<evidence type="ECO:0000313" key="2">
    <source>
        <dbReference type="EMBL" id="CAG6782155.1"/>
    </source>
</evidence>
<reference evidence="2" key="1">
    <citation type="submission" date="2021-05" db="EMBL/GenBank/DDBJ databases">
        <authorList>
            <person name="Alioto T."/>
            <person name="Alioto T."/>
            <person name="Gomez Garrido J."/>
        </authorList>
    </citation>
    <scope>NUCLEOTIDE SEQUENCE</scope>
</reference>
<name>A0A8D9BFS5_9HEMI</name>
<proteinExistence type="predicted"/>
<feature type="signal peptide" evidence="1">
    <location>
        <begin position="1"/>
        <end position="20"/>
    </location>
</feature>
<organism evidence="2">
    <name type="scientific">Cacopsylla melanoneura</name>
    <dbReference type="NCBI Taxonomy" id="428564"/>
    <lineage>
        <taxon>Eukaryota</taxon>
        <taxon>Metazoa</taxon>
        <taxon>Ecdysozoa</taxon>
        <taxon>Arthropoda</taxon>
        <taxon>Hexapoda</taxon>
        <taxon>Insecta</taxon>
        <taxon>Pterygota</taxon>
        <taxon>Neoptera</taxon>
        <taxon>Paraneoptera</taxon>
        <taxon>Hemiptera</taxon>
        <taxon>Sternorrhyncha</taxon>
        <taxon>Psylloidea</taxon>
        <taxon>Psyllidae</taxon>
        <taxon>Psyllinae</taxon>
        <taxon>Cacopsylla</taxon>
    </lineage>
</organism>
<dbReference type="EMBL" id="HBUF01626189">
    <property type="protein sequence ID" value="CAG6782155.1"/>
    <property type="molecule type" value="Transcribed_RNA"/>
</dbReference>
<protein>
    <recommendedName>
        <fullName evidence="3">Secreted protein</fullName>
    </recommendedName>
</protein>
<accession>A0A8D9BFS5</accession>
<sequence>MSAFAFTVFFFKSLIPGSLSSTSSCFLPTMPIACIPSLNSAPLRTALSHSYSPSCLLYRTTNFQFCFLYRLQIFPKKGTHRFQVHLLTARDFQASVFCFQGSNKHSYLAQFSQLSGPITC</sequence>
<feature type="chain" id="PRO_5034598037" description="Secreted protein" evidence="1">
    <location>
        <begin position="21"/>
        <end position="120"/>
    </location>
</feature>
<keyword evidence="1" id="KW-0732">Signal</keyword>
<evidence type="ECO:0008006" key="3">
    <source>
        <dbReference type="Google" id="ProtNLM"/>
    </source>
</evidence>